<evidence type="ECO:0000256" key="1">
    <source>
        <dbReference type="SAM" id="MobiDB-lite"/>
    </source>
</evidence>
<dbReference type="EMBL" id="CP123384">
    <property type="protein sequence ID" value="XCC93525.1"/>
    <property type="molecule type" value="Genomic_DNA"/>
</dbReference>
<keyword evidence="2" id="KW-0472">Membrane</keyword>
<protein>
    <submittedName>
        <fullName evidence="3">Uncharacterized protein</fullName>
    </submittedName>
</protein>
<accession>A0AAU8AH63</accession>
<dbReference type="AlphaFoldDB" id="A0AAU8AH63"/>
<keyword evidence="2" id="KW-1133">Transmembrane helix</keyword>
<feature type="transmembrane region" description="Helical" evidence="2">
    <location>
        <begin position="45"/>
        <end position="71"/>
    </location>
</feature>
<organism evidence="3">
    <name type="scientific">Alloyangia sp. H15</name>
    <dbReference type="NCBI Taxonomy" id="3029062"/>
    <lineage>
        <taxon>Bacteria</taxon>
        <taxon>Pseudomonadati</taxon>
        <taxon>Pseudomonadota</taxon>
        <taxon>Alphaproteobacteria</taxon>
        <taxon>Rhodobacterales</taxon>
        <taxon>Roseobacteraceae</taxon>
        <taxon>Alloyangia</taxon>
    </lineage>
</organism>
<sequence length="81" mass="8747">MQDVLSAPIAPPPSMGEHAHRKSADLPPLKPQSTVRREPLLPEGWWVGVLVFAIIVIGGVSLLSFVLSLLASAIRSFSEVY</sequence>
<feature type="region of interest" description="Disordered" evidence="1">
    <location>
        <begin position="1"/>
        <end position="34"/>
    </location>
</feature>
<keyword evidence="2" id="KW-0812">Transmembrane</keyword>
<evidence type="ECO:0000256" key="2">
    <source>
        <dbReference type="SAM" id="Phobius"/>
    </source>
</evidence>
<name>A0AAU8AH63_9RHOB</name>
<evidence type="ECO:0000313" key="3">
    <source>
        <dbReference type="EMBL" id="XCC93525.1"/>
    </source>
</evidence>
<dbReference type="RefSeq" id="WP_353472349.1">
    <property type="nucleotide sequence ID" value="NZ_CP123384.1"/>
</dbReference>
<gene>
    <name evidence="3" type="ORF">PVT71_13730</name>
</gene>
<reference evidence="3" key="1">
    <citation type="submission" date="2023-02" db="EMBL/GenBank/DDBJ databases">
        <title>Description and genomic characterization of Salipiger bruguierae sp. nov., isolated from the sediment of mangrove plant Bruguiera sexangula.</title>
        <authorList>
            <person name="Long M."/>
        </authorList>
    </citation>
    <scope>NUCLEOTIDE SEQUENCE</scope>
    <source>
        <strain evidence="3">H15</strain>
    </source>
</reference>
<proteinExistence type="predicted"/>